<protein>
    <submittedName>
        <fullName evidence="2">Uncharacterized protein</fullName>
    </submittedName>
</protein>
<organism evidence="2 3">
    <name type="scientific">Phytophthora infestans (strain T30-4)</name>
    <name type="common">Potato late blight agent</name>
    <dbReference type="NCBI Taxonomy" id="403677"/>
    <lineage>
        <taxon>Eukaryota</taxon>
        <taxon>Sar</taxon>
        <taxon>Stramenopiles</taxon>
        <taxon>Oomycota</taxon>
        <taxon>Peronosporomycetes</taxon>
        <taxon>Peronosporales</taxon>
        <taxon>Peronosporaceae</taxon>
        <taxon>Phytophthora</taxon>
    </lineage>
</organism>
<feature type="region of interest" description="Disordered" evidence="1">
    <location>
        <begin position="79"/>
        <end position="107"/>
    </location>
</feature>
<dbReference type="KEGG" id="pif:PITG_08267"/>
<sequence length="107" mass="11775">MYRRRSLSSLTHSALLIMDTSSMSSRSSGANFFIFMACSSRTRKLASVRPLISVAAFPVNAVLTRELVRCQPEQNALTASTTRLLPVPPAPPRNMSSWSSRSRDAKS</sequence>
<evidence type="ECO:0000313" key="3">
    <source>
        <dbReference type="Proteomes" id="UP000006643"/>
    </source>
</evidence>
<dbReference type="OrthoDB" id="10391997at2759"/>
<dbReference type="InParanoid" id="D0NA76"/>
<accession>D0NA76</accession>
<keyword evidence="3" id="KW-1185">Reference proteome</keyword>
<dbReference type="Proteomes" id="UP000006643">
    <property type="component" value="Unassembled WGS sequence"/>
</dbReference>
<dbReference type="VEuPathDB" id="FungiDB:PITG_08267"/>
<dbReference type="AlphaFoldDB" id="D0NA76"/>
<reference evidence="3" key="1">
    <citation type="journal article" date="2009" name="Nature">
        <title>Genome sequence and analysis of the Irish potato famine pathogen Phytophthora infestans.</title>
        <authorList>
            <consortium name="The Broad Institute Genome Sequencing Platform"/>
            <person name="Haas B.J."/>
            <person name="Kamoun S."/>
            <person name="Zody M.C."/>
            <person name="Jiang R.H."/>
            <person name="Handsaker R.E."/>
            <person name="Cano L.M."/>
            <person name="Grabherr M."/>
            <person name="Kodira C.D."/>
            <person name="Raffaele S."/>
            <person name="Torto-Alalibo T."/>
            <person name="Bozkurt T.O."/>
            <person name="Ah-Fong A.M."/>
            <person name="Alvarado L."/>
            <person name="Anderson V.L."/>
            <person name="Armstrong M.R."/>
            <person name="Avrova A."/>
            <person name="Baxter L."/>
            <person name="Beynon J."/>
            <person name="Boevink P.C."/>
            <person name="Bollmann S.R."/>
            <person name="Bos J.I."/>
            <person name="Bulone V."/>
            <person name="Cai G."/>
            <person name="Cakir C."/>
            <person name="Carrington J.C."/>
            <person name="Chawner M."/>
            <person name="Conti L."/>
            <person name="Costanzo S."/>
            <person name="Ewan R."/>
            <person name="Fahlgren N."/>
            <person name="Fischbach M.A."/>
            <person name="Fugelstad J."/>
            <person name="Gilroy E.M."/>
            <person name="Gnerre S."/>
            <person name="Green P.J."/>
            <person name="Grenville-Briggs L.J."/>
            <person name="Griffith J."/>
            <person name="Grunwald N.J."/>
            <person name="Horn K."/>
            <person name="Horner N.R."/>
            <person name="Hu C.H."/>
            <person name="Huitema E."/>
            <person name="Jeong D.H."/>
            <person name="Jones A.M."/>
            <person name="Jones J.D."/>
            <person name="Jones R.W."/>
            <person name="Karlsson E.K."/>
            <person name="Kunjeti S.G."/>
            <person name="Lamour K."/>
            <person name="Liu Z."/>
            <person name="Ma L."/>
            <person name="Maclean D."/>
            <person name="Chibucos M.C."/>
            <person name="McDonald H."/>
            <person name="McWalters J."/>
            <person name="Meijer H.J."/>
            <person name="Morgan W."/>
            <person name="Morris P.F."/>
            <person name="Munro C.A."/>
            <person name="O'Neill K."/>
            <person name="Ospina-Giraldo M."/>
            <person name="Pinzon A."/>
            <person name="Pritchard L."/>
            <person name="Ramsahoye B."/>
            <person name="Ren Q."/>
            <person name="Restrepo S."/>
            <person name="Roy S."/>
            <person name="Sadanandom A."/>
            <person name="Savidor A."/>
            <person name="Schornack S."/>
            <person name="Schwartz D.C."/>
            <person name="Schumann U.D."/>
            <person name="Schwessinger B."/>
            <person name="Seyer L."/>
            <person name="Sharpe T."/>
            <person name="Silvar C."/>
            <person name="Song J."/>
            <person name="Studholme D.J."/>
            <person name="Sykes S."/>
            <person name="Thines M."/>
            <person name="van de Vondervoort P.J."/>
            <person name="Phuntumart V."/>
            <person name="Wawra S."/>
            <person name="Weide R."/>
            <person name="Win J."/>
            <person name="Young C."/>
            <person name="Zhou S."/>
            <person name="Fry W."/>
            <person name="Meyers B.C."/>
            <person name="van West P."/>
            <person name="Ristaino J."/>
            <person name="Govers F."/>
            <person name="Birch P.R."/>
            <person name="Whisson S.C."/>
            <person name="Judelson H.S."/>
            <person name="Nusbaum C."/>
        </authorList>
    </citation>
    <scope>NUCLEOTIDE SEQUENCE [LARGE SCALE GENOMIC DNA]</scope>
    <source>
        <strain evidence="3">T30-4</strain>
    </source>
</reference>
<dbReference type="HOGENOM" id="CLU_2215101_0_0_1"/>
<evidence type="ECO:0000313" key="2">
    <source>
        <dbReference type="EMBL" id="EEY54734.1"/>
    </source>
</evidence>
<gene>
    <name evidence="2" type="ORF">PITG_08267</name>
</gene>
<proteinExistence type="predicted"/>
<evidence type="ECO:0000256" key="1">
    <source>
        <dbReference type="SAM" id="MobiDB-lite"/>
    </source>
</evidence>
<dbReference type="EMBL" id="DS028130">
    <property type="protein sequence ID" value="EEY54734.1"/>
    <property type="molecule type" value="Genomic_DNA"/>
</dbReference>
<dbReference type="GeneID" id="9474969"/>
<dbReference type="RefSeq" id="XP_002903679.1">
    <property type="nucleotide sequence ID" value="XM_002903633.1"/>
</dbReference>
<name>D0NA76_PHYIT</name>